<evidence type="ECO:0000313" key="1">
    <source>
        <dbReference type="EMBL" id="QEH33859.1"/>
    </source>
</evidence>
<name>A0A5B9W0R6_9BACT</name>
<organism evidence="1 2">
    <name type="scientific">Aquisphaera giovannonii</name>
    <dbReference type="NCBI Taxonomy" id="406548"/>
    <lineage>
        <taxon>Bacteria</taxon>
        <taxon>Pseudomonadati</taxon>
        <taxon>Planctomycetota</taxon>
        <taxon>Planctomycetia</taxon>
        <taxon>Isosphaerales</taxon>
        <taxon>Isosphaeraceae</taxon>
        <taxon>Aquisphaera</taxon>
    </lineage>
</organism>
<gene>
    <name evidence="1" type="ORF">OJF2_23900</name>
</gene>
<sequence>MVSWTAFLVALVLVLGGLFAVLVLFGLSRSASGGDLDWQIARLERKVDLILTNMGIGHDDHVPEKVTRLASNGQVEEAVEEYVRLTGSRKSVARREVQYLREKLRASKGGPDPEP</sequence>
<dbReference type="Proteomes" id="UP000324233">
    <property type="component" value="Chromosome"/>
</dbReference>
<keyword evidence="2" id="KW-1185">Reference proteome</keyword>
<accession>A0A5B9W0R6</accession>
<dbReference type="AlphaFoldDB" id="A0A5B9W0R6"/>
<dbReference type="RefSeq" id="WP_148593858.1">
    <property type="nucleotide sequence ID" value="NZ_CP042997.1"/>
</dbReference>
<dbReference type="EMBL" id="CP042997">
    <property type="protein sequence ID" value="QEH33859.1"/>
    <property type="molecule type" value="Genomic_DNA"/>
</dbReference>
<evidence type="ECO:0000313" key="2">
    <source>
        <dbReference type="Proteomes" id="UP000324233"/>
    </source>
</evidence>
<dbReference type="KEGG" id="agv:OJF2_23900"/>
<proteinExistence type="predicted"/>
<reference evidence="1 2" key="1">
    <citation type="submission" date="2019-08" db="EMBL/GenBank/DDBJ databases">
        <title>Deep-cultivation of Planctomycetes and their phenomic and genomic characterization uncovers novel biology.</title>
        <authorList>
            <person name="Wiegand S."/>
            <person name="Jogler M."/>
            <person name="Boedeker C."/>
            <person name="Pinto D."/>
            <person name="Vollmers J."/>
            <person name="Rivas-Marin E."/>
            <person name="Kohn T."/>
            <person name="Peeters S.H."/>
            <person name="Heuer A."/>
            <person name="Rast P."/>
            <person name="Oberbeckmann S."/>
            <person name="Bunk B."/>
            <person name="Jeske O."/>
            <person name="Meyerdierks A."/>
            <person name="Storesund J.E."/>
            <person name="Kallscheuer N."/>
            <person name="Luecker S."/>
            <person name="Lage O.M."/>
            <person name="Pohl T."/>
            <person name="Merkel B.J."/>
            <person name="Hornburger P."/>
            <person name="Mueller R.-W."/>
            <person name="Bruemmer F."/>
            <person name="Labrenz M."/>
            <person name="Spormann A.M."/>
            <person name="Op den Camp H."/>
            <person name="Overmann J."/>
            <person name="Amann R."/>
            <person name="Jetten M.S.M."/>
            <person name="Mascher T."/>
            <person name="Medema M.H."/>
            <person name="Devos D.P."/>
            <person name="Kaster A.-K."/>
            <person name="Ovreas L."/>
            <person name="Rohde M."/>
            <person name="Galperin M.Y."/>
            <person name="Jogler C."/>
        </authorList>
    </citation>
    <scope>NUCLEOTIDE SEQUENCE [LARGE SCALE GENOMIC DNA]</scope>
    <source>
        <strain evidence="1 2">OJF2</strain>
    </source>
</reference>
<protein>
    <submittedName>
        <fullName evidence="1">Uncharacterized protein</fullName>
    </submittedName>
</protein>